<keyword evidence="2" id="KW-1185">Reference proteome</keyword>
<dbReference type="AlphaFoldDB" id="A0A6A2ZJJ4"/>
<comment type="caution">
    <text evidence="1">The sequence shown here is derived from an EMBL/GenBank/DDBJ whole genome shotgun (WGS) entry which is preliminary data.</text>
</comment>
<dbReference type="InterPro" id="IPR016024">
    <property type="entry name" value="ARM-type_fold"/>
</dbReference>
<dbReference type="PANTHER" id="PTHR18460:SF3">
    <property type="entry name" value="TELO2-INTERACTING PROTEIN 1 HOMOLOG"/>
    <property type="match status" value="1"/>
</dbReference>
<accession>A0A6A2ZJJ4</accession>
<dbReference type="InterPro" id="IPR052587">
    <property type="entry name" value="TELO2-interacting_protein_1"/>
</dbReference>
<dbReference type="Pfam" id="PF21547">
    <property type="entry name" value="TTI1"/>
    <property type="match status" value="1"/>
</dbReference>
<sequence>MEYLFSASGKHHVEHDVAVIFGRLIEKLPNFCCIICNLLSSSIGYLPSVAELKVLHVVGESEVLHHDASSKSSKLMGIHEIGKQHIAEAGQTYLELPRMAPWLVYDGDQKLYEVLAGILRLVDQAVDAFRRMFQKSKVEGVDFPESDEVSSGGHPHKLKSAVVDECVWKVALQKGSRSHFIGCIGNVLHEYLCSEVWDLPVDHQSLLLQSDVEVEDITLYFFRDVIIDGIGILAMSLGSDFASGGFLHSSLYLLLENLICSNFEVRSSSEAVLHLLSTKAGHSMVGQLILANADYIVDSVCRQLRHLDLNPHVPNVLASMLSYVGRQLLLASTSQAACLVALDIIEDGIATLAKVEEAYRIEKETIEAVEEELELQSLYQLKDNLTAADDSTIDNRLLPAINKIWPFLVVCVQQKNTLVVRRCLSVVSSVVQTCGGNFFSRCFHTDGAHFWKLLSSSPFQKKANLKERAPLQLPYRSGNASSEDSVAETSSLKVQVAVLNMIADLSQNKRSASALKVVMKKVSGIVAGVACSGVAGLHDASMNALKGLASIDPDLIWILAGDVFYSVKKNGLPSPPTSDFPPISEILPPAESYKKFLYVKYGGQSYGFDVEISSLDTVLRKLQAFDVI</sequence>
<dbReference type="Proteomes" id="UP000436088">
    <property type="component" value="Unassembled WGS sequence"/>
</dbReference>
<gene>
    <name evidence="1" type="ORF">F3Y22_tig00110890pilonHSYRG00818</name>
</gene>
<dbReference type="PANTHER" id="PTHR18460">
    <property type="entry name" value="TEL2 INTERACTING PROTEIN 1 TTI1 FAMILY MEMBER"/>
    <property type="match status" value="1"/>
</dbReference>
<proteinExistence type="predicted"/>
<protein>
    <submittedName>
        <fullName evidence="1">ARM repeat superfamily protein isoform 2</fullName>
    </submittedName>
</protein>
<reference evidence="1" key="1">
    <citation type="submission" date="2019-09" db="EMBL/GenBank/DDBJ databases">
        <title>Draft genome information of white flower Hibiscus syriacus.</title>
        <authorList>
            <person name="Kim Y.-M."/>
        </authorList>
    </citation>
    <scope>NUCLEOTIDE SEQUENCE [LARGE SCALE GENOMIC DNA]</scope>
    <source>
        <strain evidence="1">YM2019G1</strain>
    </source>
</reference>
<dbReference type="GO" id="GO:0005737">
    <property type="term" value="C:cytoplasm"/>
    <property type="evidence" value="ECO:0007669"/>
    <property type="project" value="TreeGrafter"/>
</dbReference>
<evidence type="ECO:0000313" key="1">
    <source>
        <dbReference type="EMBL" id="KAE8691312.1"/>
    </source>
</evidence>
<evidence type="ECO:0000313" key="2">
    <source>
        <dbReference type="Proteomes" id="UP000436088"/>
    </source>
</evidence>
<organism evidence="1 2">
    <name type="scientific">Hibiscus syriacus</name>
    <name type="common">Rose of Sharon</name>
    <dbReference type="NCBI Taxonomy" id="106335"/>
    <lineage>
        <taxon>Eukaryota</taxon>
        <taxon>Viridiplantae</taxon>
        <taxon>Streptophyta</taxon>
        <taxon>Embryophyta</taxon>
        <taxon>Tracheophyta</taxon>
        <taxon>Spermatophyta</taxon>
        <taxon>Magnoliopsida</taxon>
        <taxon>eudicotyledons</taxon>
        <taxon>Gunneridae</taxon>
        <taxon>Pentapetalae</taxon>
        <taxon>rosids</taxon>
        <taxon>malvids</taxon>
        <taxon>Malvales</taxon>
        <taxon>Malvaceae</taxon>
        <taxon>Malvoideae</taxon>
        <taxon>Hibiscus</taxon>
    </lineage>
</organism>
<dbReference type="InterPro" id="IPR049362">
    <property type="entry name" value="TTI1_rpt"/>
</dbReference>
<dbReference type="EMBL" id="VEPZ02001149">
    <property type="protein sequence ID" value="KAE8691312.1"/>
    <property type="molecule type" value="Genomic_DNA"/>
</dbReference>
<dbReference type="SUPFAM" id="SSF48371">
    <property type="entry name" value="ARM repeat"/>
    <property type="match status" value="1"/>
</dbReference>
<name>A0A6A2ZJJ4_HIBSY</name>